<gene>
    <name evidence="4" type="ORF">Ocin01_19872</name>
</gene>
<feature type="compositionally biased region" description="Low complexity" evidence="3">
    <location>
        <begin position="171"/>
        <end position="183"/>
    </location>
</feature>
<dbReference type="EMBL" id="LJIJ01007159">
    <property type="protein sequence ID" value="ODM86810.1"/>
    <property type="molecule type" value="Genomic_DNA"/>
</dbReference>
<reference evidence="4 5" key="1">
    <citation type="journal article" date="2016" name="Genome Biol. Evol.">
        <title>Gene Family Evolution Reflects Adaptation to Soil Environmental Stressors in the Genome of the Collembolan Orchesella cincta.</title>
        <authorList>
            <person name="Faddeeva-Vakhrusheva A."/>
            <person name="Derks M.F."/>
            <person name="Anvar S.Y."/>
            <person name="Agamennone V."/>
            <person name="Suring W."/>
            <person name="Smit S."/>
            <person name="van Straalen N.M."/>
            <person name="Roelofs D."/>
        </authorList>
    </citation>
    <scope>NUCLEOTIDE SEQUENCE [LARGE SCALE GENOMIC DNA]</scope>
    <source>
        <tissue evidence="4">Mixed pool</tissue>
    </source>
</reference>
<feature type="non-terminal residue" evidence="4">
    <location>
        <position position="543"/>
    </location>
</feature>
<organism evidence="4 5">
    <name type="scientific">Orchesella cincta</name>
    <name type="common">Springtail</name>
    <name type="synonym">Podura cincta</name>
    <dbReference type="NCBI Taxonomy" id="48709"/>
    <lineage>
        <taxon>Eukaryota</taxon>
        <taxon>Metazoa</taxon>
        <taxon>Ecdysozoa</taxon>
        <taxon>Arthropoda</taxon>
        <taxon>Hexapoda</taxon>
        <taxon>Collembola</taxon>
        <taxon>Entomobryomorpha</taxon>
        <taxon>Entomobryoidea</taxon>
        <taxon>Orchesellidae</taxon>
        <taxon>Orchesellinae</taxon>
        <taxon>Orchesella</taxon>
    </lineage>
</organism>
<dbReference type="InterPro" id="IPR005026">
    <property type="entry name" value="SAPAP"/>
</dbReference>
<feature type="compositionally biased region" description="Polar residues" evidence="3">
    <location>
        <begin position="49"/>
        <end position="63"/>
    </location>
</feature>
<dbReference type="GO" id="GO:0023052">
    <property type="term" value="P:signaling"/>
    <property type="evidence" value="ECO:0007669"/>
    <property type="project" value="InterPro"/>
</dbReference>
<feature type="compositionally biased region" description="Polar residues" evidence="3">
    <location>
        <begin position="267"/>
        <end position="279"/>
    </location>
</feature>
<dbReference type="Proteomes" id="UP000094527">
    <property type="component" value="Unassembled WGS sequence"/>
</dbReference>
<feature type="coiled-coil region" evidence="2">
    <location>
        <begin position="399"/>
        <end position="426"/>
    </location>
</feature>
<keyword evidence="2" id="KW-0175">Coiled coil</keyword>
<protein>
    <submittedName>
        <fullName evidence="4">Disks large-associated protein 1</fullName>
    </submittedName>
</protein>
<evidence type="ECO:0000256" key="2">
    <source>
        <dbReference type="SAM" id="Coils"/>
    </source>
</evidence>
<dbReference type="AlphaFoldDB" id="A0A1D2M1G8"/>
<name>A0A1D2M1G8_ORCCI</name>
<feature type="region of interest" description="Disordered" evidence="3">
    <location>
        <begin position="262"/>
        <end position="369"/>
    </location>
</feature>
<sequence>MEESRKARRSMKFMNARKSNMAEIAQETSKDLSDKTDDDSIEISAIESMDTSGTSEVTANSKSKLVPGNPVKPSAITTNNKVAAATKLGQNRSNLNVVNNRNNLKPVPNNKLPFSQTVSQKDETRREQLLKWKKEKEAADMTSRKTQKQPFKVGVVLGTKPINGSDTSTANNTTNKNSKNLLSGSTTSVPSRNGGVAAPRVPPVTTSRKPMTAGTTASDIPAGDARRITRAMSKVTTNTGITAVKSTTQVMKPAVDKMKTLSIADKGTTSRPVTASSTVSKSGPSSQPTKPSQTSSSSKKPLDPVPNKKPIAAQGRTINGVKGNKPVPKGVSESASKTQSTTTTTPNDNEKNVPVAASTEQKPVEVKPKKKLKPQAIDATYINYNSQFSNACLTLKSYSTEWTAILEQLEQQKEEMQEEILGDIHSALGKVKLLLQSKLPQFGELLYSYLCQETDPRPILPCDLEGWWDVAAIQLEAIDKEFKGLQALRQNKWLKVLPVSAPQEINHGNNEKEANKPTAPIRRAKPNPVKTQASAALRAFLAN</sequence>
<feature type="region of interest" description="Disordered" evidence="3">
    <location>
        <begin position="1"/>
        <end position="71"/>
    </location>
</feature>
<feature type="compositionally biased region" description="Low complexity" evidence="3">
    <location>
        <begin position="101"/>
        <end position="113"/>
    </location>
</feature>
<feature type="compositionally biased region" description="Polar residues" evidence="3">
    <location>
        <begin position="204"/>
        <end position="218"/>
    </location>
</feature>
<evidence type="ECO:0000313" key="4">
    <source>
        <dbReference type="EMBL" id="ODM86810.1"/>
    </source>
</evidence>
<feature type="compositionally biased region" description="Basic residues" evidence="3">
    <location>
        <begin position="1"/>
        <end position="11"/>
    </location>
</feature>
<evidence type="ECO:0000313" key="5">
    <source>
        <dbReference type="Proteomes" id="UP000094527"/>
    </source>
</evidence>
<feature type="region of interest" description="Disordered" evidence="3">
    <location>
        <begin position="158"/>
        <end position="224"/>
    </location>
</feature>
<dbReference type="OMA" id="RNERSVC"/>
<evidence type="ECO:0000256" key="3">
    <source>
        <dbReference type="SAM" id="MobiDB-lite"/>
    </source>
</evidence>
<accession>A0A1D2M1G8</accession>
<feature type="compositionally biased region" description="Low complexity" evidence="3">
    <location>
        <begin position="332"/>
        <end position="345"/>
    </location>
</feature>
<comment type="similarity">
    <text evidence="1">Belongs to the SAPAP family.</text>
</comment>
<feature type="compositionally biased region" description="Low complexity" evidence="3">
    <location>
        <begin position="280"/>
        <end position="299"/>
    </location>
</feature>
<feature type="region of interest" description="Disordered" evidence="3">
    <location>
        <begin position="504"/>
        <end position="528"/>
    </location>
</feature>
<dbReference type="Pfam" id="PF03359">
    <property type="entry name" value="GKAP"/>
    <property type="match status" value="1"/>
</dbReference>
<comment type="caution">
    <text evidence="4">The sequence shown here is derived from an EMBL/GenBank/DDBJ whole genome shotgun (WGS) entry which is preliminary data.</text>
</comment>
<evidence type="ECO:0000256" key="1">
    <source>
        <dbReference type="ARBA" id="ARBA00008839"/>
    </source>
</evidence>
<dbReference type="STRING" id="48709.A0A1D2M1G8"/>
<keyword evidence="5" id="KW-1185">Reference proteome</keyword>
<dbReference type="OrthoDB" id="10023951at2759"/>
<feature type="region of interest" description="Disordered" evidence="3">
    <location>
        <begin position="101"/>
        <end position="123"/>
    </location>
</feature>
<proteinExistence type="inferred from homology"/>